<dbReference type="GO" id="GO:0046872">
    <property type="term" value="F:metal ion binding"/>
    <property type="evidence" value="ECO:0007669"/>
    <property type="project" value="UniProtKB-KW"/>
</dbReference>
<dbReference type="GO" id="GO:0016020">
    <property type="term" value="C:membrane"/>
    <property type="evidence" value="ECO:0007669"/>
    <property type="project" value="TreeGrafter"/>
</dbReference>
<reference evidence="9" key="2">
    <citation type="journal article" date="2017" name="Plant Physiol. Biochem.">
        <title>Differential oxidative and antioxidative response of duckweed Lemna minor toward plant growth promoting/inhibiting bacteria.</title>
        <authorList>
            <person name="Ishizawa H."/>
            <person name="Kuroda M."/>
            <person name="Morikawa M."/>
            <person name="Ike M."/>
        </authorList>
    </citation>
    <scope>NUCLEOTIDE SEQUENCE [LARGE SCALE GENOMIC DNA]</scope>
    <source>
        <strain evidence="9">M6</strain>
    </source>
</reference>
<dbReference type="GO" id="GO:0051603">
    <property type="term" value="P:proteolysis involved in protein catabolic process"/>
    <property type="evidence" value="ECO:0007669"/>
    <property type="project" value="TreeGrafter"/>
</dbReference>
<dbReference type="Proteomes" id="UP000278756">
    <property type="component" value="Chromosome 1"/>
</dbReference>
<evidence type="ECO:0000256" key="6">
    <source>
        <dbReference type="RuleBase" id="RU003983"/>
    </source>
</evidence>
<dbReference type="PANTHER" id="PTHR22726">
    <property type="entry name" value="METALLOENDOPEPTIDASE OMA1"/>
    <property type="match status" value="1"/>
</dbReference>
<dbReference type="Gene3D" id="3.30.2010.10">
    <property type="entry name" value="Metalloproteases ('zincins'), catalytic domain"/>
    <property type="match status" value="1"/>
</dbReference>
<organism evidence="8 9">
    <name type="scientific">Asticcacaulis excentricus</name>
    <dbReference type="NCBI Taxonomy" id="78587"/>
    <lineage>
        <taxon>Bacteria</taxon>
        <taxon>Pseudomonadati</taxon>
        <taxon>Pseudomonadota</taxon>
        <taxon>Alphaproteobacteria</taxon>
        <taxon>Caulobacterales</taxon>
        <taxon>Caulobacteraceae</taxon>
        <taxon>Asticcacaulis</taxon>
    </lineage>
</organism>
<keyword evidence="2" id="KW-0479">Metal-binding</keyword>
<keyword evidence="5 6" id="KW-0482">Metalloprotease</keyword>
<proteinExistence type="inferred from homology"/>
<evidence type="ECO:0000256" key="4">
    <source>
        <dbReference type="ARBA" id="ARBA00022833"/>
    </source>
</evidence>
<name>A0A3G9G126_9CAUL</name>
<keyword evidence="3 6" id="KW-0378">Hydrolase</keyword>
<comment type="cofactor">
    <cofactor evidence="6">
        <name>Zn(2+)</name>
        <dbReference type="ChEBI" id="CHEBI:29105"/>
    </cofactor>
    <text evidence="6">Binds 1 zinc ion per subunit.</text>
</comment>
<dbReference type="CDD" id="cd07331">
    <property type="entry name" value="M48C_Oma1_like"/>
    <property type="match status" value="1"/>
</dbReference>
<dbReference type="InterPro" id="IPR051156">
    <property type="entry name" value="Mito/Outer_Membr_Metalloprot"/>
</dbReference>
<dbReference type="EMBL" id="AP018827">
    <property type="protein sequence ID" value="BBF80397.1"/>
    <property type="molecule type" value="Genomic_DNA"/>
</dbReference>
<keyword evidence="4 6" id="KW-0862">Zinc</keyword>
<evidence type="ECO:0000256" key="2">
    <source>
        <dbReference type="ARBA" id="ARBA00022723"/>
    </source>
</evidence>
<reference evidence="9" key="1">
    <citation type="journal article" date="2017" name="Biotechnol. Biofuels">
        <title>Evaluation of environmental bacterial communities as a factor affecting the growth of duckweed Lemna minor.</title>
        <authorList>
            <person name="Ishizawa H."/>
            <person name="Kuroda M."/>
            <person name="Morikawa M."/>
            <person name="Ike M."/>
        </authorList>
    </citation>
    <scope>NUCLEOTIDE SEQUENCE [LARGE SCALE GENOMIC DNA]</scope>
    <source>
        <strain evidence="9">M6</strain>
    </source>
</reference>
<evidence type="ECO:0000256" key="5">
    <source>
        <dbReference type="ARBA" id="ARBA00023049"/>
    </source>
</evidence>
<dbReference type="InterPro" id="IPR001915">
    <property type="entry name" value="Peptidase_M48"/>
</dbReference>
<protein>
    <submittedName>
        <fullName evidence="8">Peptidase M48, Ste24p</fullName>
    </submittedName>
</protein>
<dbReference type="Pfam" id="PF01435">
    <property type="entry name" value="Peptidase_M48"/>
    <property type="match status" value="1"/>
</dbReference>
<accession>A0A3G9G126</accession>
<feature type="domain" description="Peptidase M48" evidence="7">
    <location>
        <begin position="81"/>
        <end position="260"/>
    </location>
</feature>
<comment type="similarity">
    <text evidence="6">Belongs to the peptidase M48 family.</text>
</comment>
<evidence type="ECO:0000259" key="7">
    <source>
        <dbReference type="Pfam" id="PF01435"/>
    </source>
</evidence>
<sequence length="268" mass="29007">MFQEKSEGVPMPARLKTILSPKTLTITALIAAAGTLVACETNDTLGRSQFLLVDNADLEPSALQGWQELMRTSKVSTDAALNRRVKTVGAKIVAAAGYNPNQWEYVLFQDDQPNAFVIPGNKVGVNTGLFKVVKNDDQLAAVLGHETAHVLGKHAAERYSQQVGTQIALQTAAGATSGRTQQVIANYGGMGAQLGLLLPYSRKHELEADRIGVDIMVKAGYKASESIALWRNMQALNQGKPPEFLSTHPSDNTRIAQLETYIQSKGYK</sequence>
<dbReference type="GO" id="GO:0004222">
    <property type="term" value="F:metalloendopeptidase activity"/>
    <property type="evidence" value="ECO:0007669"/>
    <property type="project" value="InterPro"/>
</dbReference>
<evidence type="ECO:0000256" key="1">
    <source>
        <dbReference type="ARBA" id="ARBA00022670"/>
    </source>
</evidence>
<gene>
    <name evidence="8" type="ORF">EM6_0980</name>
</gene>
<evidence type="ECO:0000256" key="3">
    <source>
        <dbReference type="ARBA" id="ARBA00022801"/>
    </source>
</evidence>
<dbReference type="AlphaFoldDB" id="A0A3G9G126"/>
<evidence type="ECO:0000313" key="8">
    <source>
        <dbReference type="EMBL" id="BBF80397.1"/>
    </source>
</evidence>
<dbReference type="PANTHER" id="PTHR22726:SF24">
    <property type="entry name" value="M48 FAMILY METALLOPEPTIDASE"/>
    <property type="match status" value="1"/>
</dbReference>
<keyword evidence="1 6" id="KW-0645">Protease</keyword>
<evidence type="ECO:0000313" key="9">
    <source>
        <dbReference type="Proteomes" id="UP000278756"/>
    </source>
</evidence>